<evidence type="ECO:0000313" key="3">
    <source>
        <dbReference type="Proteomes" id="UP000249682"/>
    </source>
</evidence>
<dbReference type="EMBL" id="CP029543">
    <property type="protein sequence ID" value="AWV47394.1"/>
    <property type="molecule type" value="Genomic_DNA"/>
</dbReference>
<dbReference type="InterPro" id="IPR003346">
    <property type="entry name" value="Transposase_20"/>
</dbReference>
<reference evidence="2 3" key="1">
    <citation type="submission" date="2018-05" db="EMBL/GenBank/DDBJ databases">
        <title>Evolution of small genomes with special reference to Mycobacterium leprae.</title>
        <authorList>
            <person name="Mohanty P.S."/>
            <person name="Bansal A.K."/>
            <person name="Gupta U.D."/>
            <person name="Naaz F."/>
            <person name="Dwivedi V.D."/>
            <person name="Singh H."/>
            <person name="Gupta G."/>
            <person name="Sharma S."/>
            <person name="Arora M."/>
        </authorList>
    </citation>
    <scope>NUCLEOTIDE SEQUENCE [LARGE SCALE GENOMIC DNA]</scope>
    <source>
        <strain evidence="2 3">MRHRU-235-G</strain>
    </source>
</reference>
<feature type="domain" description="Transposase IS116/IS110/IS902 C-terminal" evidence="1">
    <location>
        <begin position="3"/>
        <end position="54"/>
    </location>
</feature>
<organism evidence="2 3">
    <name type="scientific">Mycobacterium leprae</name>
    <dbReference type="NCBI Taxonomy" id="1769"/>
    <lineage>
        <taxon>Bacteria</taxon>
        <taxon>Bacillati</taxon>
        <taxon>Actinomycetota</taxon>
        <taxon>Actinomycetes</taxon>
        <taxon>Mycobacteriales</taxon>
        <taxon>Mycobacteriaceae</taxon>
        <taxon>Mycobacterium</taxon>
    </lineage>
</organism>
<evidence type="ECO:0000313" key="2">
    <source>
        <dbReference type="EMBL" id="AWV47394.1"/>
    </source>
</evidence>
<protein>
    <recommendedName>
        <fullName evidence="1">Transposase IS116/IS110/IS902 C-terminal domain-containing protein</fullName>
    </recommendedName>
</protein>
<gene>
    <name evidence="2" type="ORF">DIJ64_02720</name>
</gene>
<proteinExistence type="predicted"/>
<dbReference type="AlphaFoldDB" id="A0AAD0P7B6"/>
<sequence>MITTPGIGKLATQTVIAEIEVNMSWFPTADHLASWIGLCPGNNESIGKRRKTTSPQWQRCSSAALPLRGRGRSLITRTRLSTRFRSLHRQFGKAS</sequence>
<accession>A0AAD0P7B6</accession>
<dbReference type="Proteomes" id="UP000249682">
    <property type="component" value="Chromosome"/>
</dbReference>
<dbReference type="Pfam" id="PF02371">
    <property type="entry name" value="Transposase_20"/>
    <property type="match status" value="1"/>
</dbReference>
<dbReference type="GO" id="GO:0006313">
    <property type="term" value="P:DNA transposition"/>
    <property type="evidence" value="ECO:0007669"/>
    <property type="project" value="InterPro"/>
</dbReference>
<dbReference type="GO" id="GO:0003677">
    <property type="term" value="F:DNA binding"/>
    <property type="evidence" value="ECO:0007669"/>
    <property type="project" value="InterPro"/>
</dbReference>
<dbReference type="GO" id="GO:0004803">
    <property type="term" value="F:transposase activity"/>
    <property type="evidence" value="ECO:0007669"/>
    <property type="project" value="InterPro"/>
</dbReference>
<evidence type="ECO:0000259" key="1">
    <source>
        <dbReference type="Pfam" id="PF02371"/>
    </source>
</evidence>
<name>A0AAD0P7B6_MYCLR</name>